<dbReference type="SMART" id="SM00849">
    <property type="entry name" value="Lactamase_B"/>
    <property type="match status" value="1"/>
</dbReference>
<organism evidence="9 10">
    <name type="scientific">Bacillus cereus</name>
    <dbReference type="NCBI Taxonomy" id="1396"/>
    <lineage>
        <taxon>Bacteria</taxon>
        <taxon>Bacillati</taxon>
        <taxon>Bacillota</taxon>
        <taxon>Bacilli</taxon>
        <taxon>Bacillales</taxon>
        <taxon>Bacillaceae</taxon>
        <taxon>Bacillus</taxon>
        <taxon>Bacillus cereus group</taxon>
    </lineage>
</organism>
<dbReference type="Gene3D" id="3.10.20.580">
    <property type="match status" value="1"/>
</dbReference>
<evidence type="ECO:0000256" key="6">
    <source>
        <dbReference type="ARBA" id="ARBA00022839"/>
    </source>
</evidence>
<dbReference type="Pfam" id="PF00753">
    <property type="entry name" value="Lactamase_B"/>
    <property type="match status" value="1"/>
</dbReference>
<evidence type="ECO:0000259" key="8">
    <source>
        <dbReference type="SMART" id="SM00849"/>
    </source>
</evidence>
<comment type="caution">
    <text evidence="9">The sequence shown here is derived from an EMBL/GenBank/DDBJ whole genome shotgun (WGS) entry which is preliminary data.</text>
</comment>
<dbReference type="InterPro" id="IPR004613">
    <property type="entry name" value="RNase_J"/>
</dbReference>
<dbReference type="SUPFAM" id="SSF56281">
    <property type="entry name" value="Metallo-hydrolase/oxidoreductase"/>
    <property type="match status" value="1"/>
</dbReference>
<dbReference type="CDD" id="cd07714">
    <property type="entry name" value="RNaseJ_MBL-fold"/>
    <property type="match status" value="1"/>
</dbReference>
<dbReference type="PANTHER" id="PTHR43694:SF1">
    <property type="entry name" value="RIBONUCLEASE J"/>
    <property type="match status" value="1"/>
</dbReference>
<evidence type="ECO:0000313" key="9">
    <source>
        <dbReference type="EMBL" id="KZD72045.1"/>
    </source>
</evidence>
<gene>
    <name evidence="9" type="ORF">B4088_0506</name>
</gene>
<evidence type="ECO:0000313" key="10">
    <source>
        <dbReference type="Proteomes" id="UP000076482"/>
    </source>
</evidence>
<dbReference type="AlphaFoldDB" id="A0A162PHR3"/>
<protein>
    <recommendedName>
        <fullName evidence="8">Metallo-beta-lactamase domain-containing protein</fullName>
    </recommendedName>
</protein>
<evidence type="ECO:0000256" key="1">
    <source>
        <dbReference type="ARBA" id="ARBA00022490"/>
    </source>
</evidence>
<dbReference type="EMBL" id="LJKE01000015">
    <property type="protein sequence ID" value="KZD72045.1"/>
    <property type="molecule type" value="Genomic_DNA"/>
</dbReference>
<dbReference type="InterPro" id="IPR011108">
    <property type="entry name" value="RMMBL"/>
</dbReference>
<accession>A0A162PHR3</accession>
<sequence>MTVVEYRDDIYIIDVGMAFPDEHLHGVDYVLPNFDYLRTNKHKIKKLLITHAHEDHIGGLVDFLKEFDVNLYTTKLTAEIIKTKLKIPAKRIVIVDETTVIKDRYCNVSFFVTNHSIPDSVGVVIETPIGQIVHTGDFKMDYTPSDERYVDFQRLGEIGGKGVLALLSDSTNAEKKGVSTSEKNVKDNLRRYIKEHDGRIIVTSFASSLYRIPSLFELAKETGRRIAVFGRSMENNIKIAKKLGFITGYDDVWVEETEEVEDWDSKDWIILTTGAQGEYSGGISRMAFGKHPTIKIDVGDMVMFSSSPIPGNEKSVGKVFNQLLKLGAKVVNDPLIHTTGHGFQEEQKLMLSVLRPKFFVPVHGEYRMLLAHRNTAIDIGISEENILLCENGEVIEVFEDSIQKVGKVESNAMYMDYSGFGKVDYFTLKERKRMAVHGVAVIHIEIPHEKKGEKVERKRADVFVVLKGIVAKHDKQLLHDNIRRIVDKHVQEVESIRQLKEAIAEEVEECIYQHIKRKPVIIPIIS</sequence>
<dbReference type="Gene3D" id="3.40.50.10710">
    <property type="entry name" value="Metallo-hydrolase/oxidoreductase"/>
    <property type="match status" value="1"/>
</dbReference>
<keyword evidence="4" id="KW-0378">Hydrolase</keyword>
<evidence type="ECO:0000256" key="4">
    <source>
        <dbReference type="ARBA" id="ARBA00022801"/>
    </source>
</evidence>
<proteinExistence type="predicted"/>
<dbReference type="Proteomes" id="UP000076482">
    <property type="component" value="Unassembled WGS sequence"/>
</dbReference>
<dbReference type="NCBIfam" id="TIGR00649">
    <property type="entry name" value="MG423"/>
    <property type="match status" value="1"/>
</dbReference>
<dbReference type="Pfam" id="PF17770">
    <property type="entry name" value="RNase_J_C"/>
    <property type="match status" value="1"/>
</dbReference>
<reference evidence="9 10" key="1">
    <citation type="submission" date="2015-09" db="EMBL/GenBank/DDBJ databases">
        <title>Bacillus cereus food isolates.</title>
        <authorList>
            <person name="Boekhorst J."/>
        </authorList>
    </citation>
    <scope>NUCLEOTIDE SEQUENCE [LARGE SCALE GENOMIC DNA]</scope>
    <source>
        <strain evidence="9 10">B4088</strain>
    </source>
</reference>
<dbReference type="PATRIC" id="fig|1396.535.peg.4258"/>
<dbReference type="Gene3D" id="3.60.15.10">
    <property type="entry name" value="Ribonuclease Z/Hydroxyacylglutathione hydrolase-like"/>
    <property type="match status" value="1"/>
</dbReference>
<keyword evidence="1" id="KW-0963">Cytoplasm</keyword>
<name>A0A162PHR3_BACCE</name>
<dbReference type="Pfam" id="PF22505">
    <property type="entry name" value="RNase_J_b_CASP"/>
    <property type="match status" value="1"/>
</dbReference>
<evidence type="ECO:0000256" key="5">
    <source>
        <dbReference type="ARBA" id="ARBA00022833"/>
    </source>
</evidence>
<keyword evidence="3" id="KW-0479">Metal-binding</keyword>
<dbReference type="InterPro" id="IPR001279">
    <property type="entry name" value="Metallo-B-lactamas"/>
</dbReference>
<dbReference type="InterPro" id="IPR041636">
    <property type="entry name" value="RNase_J_C"/>
</dbReference>
<evidence type="ECO:0000256" key="7">
    <source>
        <dbReference type="ARBA" id="ARBA00022884"/>
    </source>
</evidence>
<evidence type="ECO:0000256" key="2">
    <source>
        <dbReference type="ARBA" id="ARBA00022722"/>
    </source>
</evidence>
<keyword evidence="7" id="KW-0694">RNA-binding</keyword>
<evidence type="ECO:0000256" key="3">
    <source>
        <dbReference type="ARBA" id="ARBA00022723"/>
    </source>
</evidence>
<dbReference type="Pfam" id="PF07521">
    <property type="entry name" value="RMMBL"/>
    <property type="match status" value="1"/>
</dbReference>
<dbReference type="InterPro" id="IPR055132">
    <property type="entry name" value="RNase_J_b_CASP"/>
</dbReference>
<dbReference type="GO" id="GO:0046872">
    <property type="term" value="F:metal ion binding"/>
    <property type="evidence" value="ECO:0007669"/>
    <property type="project" value="UniProtKB-KW"/>
</dbReference>
<feature type="domain" description="Metallo-beta-lactamase" evidence="8">
    <location>
        <begin position="1"/>
        <end position="196"/>
    </location>
</feature>
<keyword evidence="2" id="KW-0540">Nuclease</keyword>
<dbReference type="InterPro" id="IPR036866">
    <property type="entry name" value="RibonucZ/Hydroxyglut_hydro"/>
</dbReference>
<dbReference type="GO" id="GO:0003723">
    <property type="term" value="F:RNA binding"/>
    <property type="evidence" value="ECO:0007669"/>
    <property type="project" value="UniProtKB-KW"/>
</dbReference>
<dbReference type="InterPro" id="IPR042173">
    <property type="entry name" value="RNase_J_2"/>
</dbReference>
<keyword evidence="5" id="KW-0862">Zinc</keyword>
<keyword evidence="6" id="KW-0269">Exonuclease</keyword>
<dbReference type="PANTHER" id="PTHR43694">
    <property type="entry name" value="RIBONUCLEASE J"/>
    <property type="match status" value="1"/>
</dbReference>
<dbReference type="GO" id="GO:0004527">
    <property type="term" value="F:exonuclease activity"/>
    <property type="evidence" value="ECO:0007669"/>
    <property type="project" value="UniProtKB-KW"/>
</dbReference>